<reference evidence="2" key="1">
    <citation type="submission" date="2014-09" db="EMBL/GenBank/DDBJ databases">
        <title>Draft genome sequence of an oleaginous Mucoromycotina fungus Mucor ambiguus NBRC6742.</title>
        <authorList>
            <person name="Takeda I."/>
            <person name="Yamane N."/>
            <person name="Morita T."/>
            <person name="Tamano K."/>
            <person name="Machida M."/>
            <person name="Baker S."/>
            <person name="Koike H."/>
        </authorList>
    </citation>
    <scope>NUCLEOTIDE SEQUENCE</scope>
    <source>
        <strain evidence="2">NBRC 6742</strain>
    </source>
</reference>
<name>A0A0C9NAU7_9FUNG</name>
<gene>
    <name evidence="2" type="ORF">MAM1_1236d11527</name>
</gene>
<feature type="non-terminal residue" evidence="2">
    <location>
        <position position="65"/>
    </location>
</feature>
<dbReference type="EMBL" id="DF837525">
    <property type="protein sequence ID" value="GAN11903.1"/>
    <property type="molecule type" value="Genomic_DNA"/>
</dbReference>
<feature type="transmembrane region" description="Helical" evidence="1">
    <location>
        <begin position="42"/>
        <end position="63"/>
    </location>
</feature>
<accession>A0A0C9NAU7</accession>
<keyword evidence="1" id="KW-1133">Transmembrane helix</keyword>
<evidence type="ECO:0000256" key="1">
    <source>
        <dbReference type="SAM" id="Phobius"/>
    </source>
</evidence>
<keyword evidence="3" id="KW-1185">Reference proteome</keyword>
<protein>
    <submittedName>
        <fullName evidence="2">Uncharacterized protein</fullName>
    </submittedName>
</protein>
<dbReference type="Proteomes" id="UP000053815">
    <property type="component" value="Unassembled WGS sequence"/>
</dbReference>
<organism evidence="2">
    <name type="scientific">Mucor ambiguus</name>
    <dbReference type="NCBI Taxonomy" id="91626"/>
    <lineage>
        <taxon>Eukaryota</taxon>
        <taxon>Fungi</taxon>
        <taxon>Fungi incertae sedis</taxon>
        <taxon>Mucoromycota</taxon>
        <taxon>Mucoromycotina</taxon>
        <taxon>Mucoromycetes</taxon>
        <taxon>Mucorales</taxon>
        <taxon>Mucorineae</taxon>
        <taxon>Mucoraceae</taxon>
        <taxon>Mucor</taxon>
    </lineage>
</organism>
<feature type="transmembrane region" description="Helical" evidence="1">
    <location>
        <begin position="12"/>
        <end position="36"/>
    </location>
</feature>
<evidence type="ECO:0000313" key="2">
    <source>
        <dbReference type="EMBL" id="GAN11903.1"/>
    </source>
</evidence>
<keyword evidence="1" id="KW-0812">Transmembrane</keyword>
<proteinExistence type="predicted"/>
<keyword evidence="1" id="KW-0472">Membrane</keyword>
<evidence type="ECO:0000313" key="3">
    <source>
        <dbReference type="Proteomes" id="UP000053815"/>
    </source>
</evidence>
<sequence>MHFLGKLAQFTAAVAVYLLSWHLLGVCFCFCCRSFAVFLVMLYDISLVLSAATALSAAAVVIWNF</sequence>
<dbReference type="AlphaFoldDB" id="A0A0C9NAU7"/>